<protein>
    <submittedName>
        <fullName evidence="2">VOC family protein</fullName>
    </submittedName>
</protein>
<accession>A0AA41PYY7</accession>
<dbReference type="Proteomes" id="UP001165378">
    <property type="component" value="Unassembled WGS sequence"/>
</dbReference>
<dbReference type="RefSeq" id="WP_235051874.1">
    <property type="nucleotide sequence ID" value="NZ_JAKFHA010000004.1"/>
</dbReference>
<dbReference type="Pfam" id="PF00903">
    <property type="entry name" value="Glyoxalase"/>
    <property type="match status" value="1"/>
</dbReference>
<dbReference type="InterPro" id="IPR029068">
    <property type="entry name" value="Glyas_Bleomycin-R_OHBP_Dase"/>
</dbReference>
<sequence length="140" mass="15205">MRQSVTPMISYEDAAGAITWLVEAFGFRETTRIAMPDGSVGHAELETGTGGIVMLAQPTPEYRSPARHAKDCADAAAWLAVPYVIDGVHVYVADLDAHHAHAKAAGATILGPPEDTPYGRMYRAADLEGHRWMFEQLPDE</sequence>
<evidence type="ECO:0000313" key="3">
    <source>
        <dbReference type="Proteomes" id="UP001165378"/>
    </source>
</evidence>
<organism evidence="2 3">
    <name type="scientific">Yinghuangia soli</name>
    <dbReference type="NCBI Taxonomy" id="2908204"/>
    <lineage>
        <taxon>Bacteria</taxon>
        <taxon>Bacillati</taxon>
        <taxon>Actinomycetota</taxon>
        <taxon>Actinomycetes</taxon>
        <taxon>Kitasatosporales</taxon>
        <taxon>Streptomycetaceae</taxon>
        <taxon>Yinghuangia</taxon>
    </lineage>
</organism>
<dbReference type="PANTHER" id="PTHR34109:SF1">
    <property type="entry name" value="VOC DOMAIN-CONTAINING PROTEIN"/>
    <property type="match status" value="1"/>
</dbReference>
<dbReference type="PANTHER" id="PTHR34109">
    <property type="entry name" value="BNAUNNG04460D PROTEIN-RELATED"/>
    <property type="match status" value="1"/>
</dbReference>
<reference evidence="2" key="1">
    <citation type="submission" date="2022-01" db="EMBL/GenBank/DDBJ databases">
        <title>Genome-Based Taxonomic Classification of the Phylum Actinobacteria.</title>
        <authorList>
            <person name="Gao Y."/>
        </authorList>
    </citation>
    <scope>NUCLEOTIDE SEQUENCE</scope>
    <source>
        <strain evidence="2">KLBMP 8922</strain>
    </source>
</reference>
<proteinExistence type="predicted"/>
<keyword evidence="3" id="KW-1185">Reference proteome</keyword>
<dbReference type="EMBL" id="JAKFHA010000004">
    <property type="protein sequence ID" value="MCF2527721.1"/>
    <property type="molecule type" value="Genomic_DNA"/>
</dbReference>
<gene>
    <name evidence="2" type="ORF">LZ495_10900</name>
</gene>
<dbReference type="Gene3D" id="3.30.720.120">
    <property type="match status" value="1"/>
</dbReference>
<dbReference type="Gene3D" id="3.30.720.110">
    <property type="match status" value="1"/>
</dbReference>
<dbReference type="AlphaFoldDB" id="A0AA41PYY7"/>
<comment type="caution">
    <text evidence="2">The sequence shown here is derived from an EMBL/GenBank/DDBJ whole genome shotgun (WGS) entry which is preliminary data.</text>
</comment>
<feature type="domain" description="Glyoxalase/fosfomycin resistance/dioxygenase" evidence="1">
    <location>
        <begin position="9"/>
        <end position="134"/>
    </location>
</feature>
<evidence type="ECO:0000313" key="2">
    <source>
        <dbReference type="EMBL" id="MCF2527721.1"/>
    </source>
</evidence>
<dbReference type="SUPFAM" id="SSF54593">
    <property type="entry name" value="Glyoxalase/Bleomycin resistance protein/Dihydroxybiphenyl dioxygenase"/>
    <property type="match status" value="1"/>
</dbReference>
<evidence type="ECO:0000259" key="1">
    <source>
        <dbReference type="Pfam" id="PF00903"/>
    </source>
</evidence>
<dbReference type="InterPro" id="IPR004360">
    <property type="entry name" value="Glyas_Fos-R_dOase_dom"/>
</dbReference>
<name>A0AA41PYY7_9ACTN</name>